<evidence type="ECO:0000313" key="2">
    <source>
        <dbReference type="EMBL" id="GBN34916.1"/>
    </source>
</evidence>
<gene>
    <name evidence="2" type="ORF">AVEN_113771_1</name>
</gene>
<sequence>MLNHMLMLLFMISLPSANLLSFYMECSLPSQIHPPTLLRGRCPNPAAAFDFVNAAFDGSEDSSRMYRTPPRYCTTSADDKGEVIRNCPPDVMPAMQREPTTYLTDLNNPNNHLLDVQAFSNLLYSSPYHEVRTDLH</sequence>
<evidence type="ECO:0000256" key="1">
    <source>
        <dbReference type="SAM" id="SignalP"/>
    </source>
</evidence>
<proteinExistence type="predicted"/>
<dbReference type="Proteomes" id="UP000499080">
    <property type="component" value="Unassembled WGS sequence"/>
</dbReference>
<reference evidence="2 3" key="1">
    <citation type="journal article" date="2019" name="Sci. Rep.">
        <title>Orb-weaving spider Araneus ventricosus genome elucidates the spidroin gene catalogue.</title>
        <authorList>
            <person name="Kono N."/>
            <person name="Nakamura H."/>
            <person name="Ohtoshi R."/>
            <person name="Moran D.A.P."/>
            <person name="Shinohara A."/>
            <person name="Yoshida Y."/>
            <person name="Fujiwara M."/>
            <person name="Mori M."/>
            <person name="Tomita M."/>
            <person name="Arakawa K."/>
        </authorList>
    </citation>
    <scope>NUCLEOTIDE SEQUENCE [LARGE SCALE GENOMIC DNA]</scope>
</reference>
<dbReference type="EMBL" id="BGPR01008609">
    <property type="protein sequence ID" value="GBN34916.1"/>
    <property type="molecule type" value="Genomic_DNA"/>
</dbReference>
<keyword evidence="3" id="KW-1185">Reference proteome</keyword>
<keyword evidence="1" id="KW-0732">Signal</keyword>
<name>A0A4Y2NAP6_ARAVE</name>
<dbReference type="AlphaFoldDB" id="A0A4Y2NAP6"/>
<protein>
    <submittedName>
        <fullName evidence="2">Uncharacterized protein</fullName>
    </submittedName>
</protein>
<feature type="signal peptide" evidence="1">
    <location>
        <begin position="1"/>
        <end position="19"/>
    </location>
</feature>
<feature type="chain" id="PRO_5021394171" evidence="1">
    <location>
        <begin position="20"/>
        <end position="136"/>
    </location>
</feature>
<organism evidence="2 3">
    <name type="scientific">Araneus ventricosus</name>
    <name type="common">Orbweaver spider</name>
    <name type="synonym">Epeira ventricosa</name>
    <dbReference type="NCBI Taxonomy" id="182803"/>
    <lineage>
        <taxon>Eukaryota</taxon>
        <taxon>Metazoa</taxon>
        <taxon>Ecdysozoa</taxon>
        <taxon>Arthropoda</taxon>
        <taxon>Chelicerata</taxon>
        <taxon>Arachnida</taxon>
        <taxon>Araneae</taxon>
        <taxon>Araneomorphae</taxon>
        <taxon>Entelegynae</taxon>
        <taxon>Araneoidea</taxon>
        <taxon>Araneidae</taxon>
        <taxon>Araneus</taxon>
    </lineage>
</organism>
<comment type="caution">
    <text evidence="2">The sequence shown here is derived from an EMBL/GenBank/DDBJ whole genome shotgun (WGS) entry which is preliminary data.</text>
</comment>
<accession>A0A4Y2NAP6</accession>
<evidence type="ECO:0000313" key="3">
    <source>
        <dbReference type="Proteomes" id="UP000499080"/>
    </source>
</evidence>